<dbReference type="GO" id="GO:0042802">
    <property type="term" value="F:identical protein binding"/>
    <property type="evidence" value="ECO:0007669"/>
    <property type="project" value="EnsemblFungi"/>
</dbReference>
<evidence type="ECO:0000313" key="14">
    <source>
        <dbReference type="Proteomes" id="UP000000689"/>
    </source>
</evidence>
<dbReference type="GO" id="GO:0061629">
    <property type="term" value="F:RNA polymerase II-specific DNA-binding transcription factor binding"/>
    <property type="evidence" value="ECO:0007669"/>
    <property type="project" value="EnsemblFungi"/>
</dbReference>
<accession>G0WCD0</accession>
<dbReference type="Gene3D" id="1.20.5.170">
    <property type="match status" value="1"/>
</dbReference>
<keyword evidence="14" id="KW-1185">Reference proteome</keyword>
<dbReference type="GO" id="GO:0006012">
    <property type="term" value="P:galactose metabolic process"/>
    <property type="evidence" value="ECO:0007669"/>
    <property type="project" value="UniProtKB-KW"/>
</dbReference>
<dbReference type="PROSITE" id="PS00463">
    <property type="entry name" value="ZN2_CY6_FUNGAL_1"/>
    <property type="match status" value="1"/>
</dbReference>
<proteinExistence type="predicted"/>
<dbReference type="RefSeq" id="XP_003670684.1">
    <property type="nucleotide sequence ID" value="XM_003670636.1"/>
</dbReference>
<keyword evidence="6" id="KW-0299">Galactose metabolism</keyword>
<dbReference type="Pfam" id="PF00172">
    <property type="entry name" value="Zn_clus"/>
    <property type="match status" value="1"/>
</dbReference>
<dbReference type="CDD" id="cd00067">
    <property type="entry name" value="GAL4"/>
    <property type="match status" value="1"/>
</dbReference>
<dbReference type="GO" id="GO:0008270">
    <property type="term" value="F:zinc ion binding"/>
    <property type="evidence" value="ECO:0007669"/>
    <property type="project" value="InterPro"/>
</dbReference>
<keyword evidence="8" id="KW-0804">Transcription</keyword>
<dbReference type="EMBL" id="HE580272">
    <property type="protein sequence ID" value="CCD25441.1"/>
    <property type="molecule type" value="Genomic_DNA"/>
</dbReference>
<evidence type="ECO:0000259" key="12">
    <source>
        <dbReference type="PROSITE" id="PS50048"/>
    </source>
</evidence>
<evidence type="ECO:0000256" key="11">
    <source>
        <dbReference type="SAM" id="MobiDB-lite"/>
    </source>
</evidence>
<keyword evidence="3" id="KW-0862">Zinc</keyword>
<dbReference type="GO" id="GO:0005634">
    <property type="term" value="C:nucleus"/>
    <property type="evidence" value="ECO:0007669"/>
    <property type="project" value="UniProtKB-SubCell"/>
</dbReference>
<dbReference type="PANTHER" id="PTHR47424">
    <property type="entry name" value="REGULATORY PROTEIN GAL4"/>
    <property type="match status" value="1"/>
</dbReference>
<evidence type="ECO:0000256" key="1">
    <source>
        <dbReference type="ARBA" id="ARBA00004123"/>
    </source>
</evidence>
<feature type="domain" description="Zn(2)-C6 fungal-type" evidence="12">
    <location>
        <begin position="11"/>
        <end position="41"/>
    </location>
</feature>
<evidence type="ECO:0000313" key="13">
    <source>
        <dbReference type="EMBL" id="CCD25441.1"/>
    </source>
</evidence>
<evidence type="ECO:0000256" key="4">
    <source>
        <dbReference type="ARBA" id="ARBA00023015"/>
    </source>
</evidence>
<keyword evidence="7" id="KW-0010">Activator</keyword>
<dbReference type="PANTHER" id="PTHR47424:SF3">
    <property type="entry name" value="REGULATORY PROTEIN GAL4"/>
    <property type="match status" value="1"/>
</dbReference>
<dbReference type="Pfam" id="PF03902">
    <property type="entry name" value="Gal4_dimer"/>
    <property type="match status" value="1"/>
</dbReference>
<evidence type="ECO:0000256" key="8">
    <source>
        <dbReference type="ARBA" id="ARBA00023163"/>
    </source>
</evidence>
<dbReference type="InterPro" id="IPR005600">
    <property type="entry name" value="Gal4_dimer_dom"/>
</dbReference>
<feature type="compositionally biased region" description="Polar residues" evidence="11">
    <location>
        <begin position="743"/>
        <end position="767"/>
    </location>
</feature>
<feature type="region of interest" description="Disordered" evidence="11">
    <location>
        <begin position="742"/>
        <end position="767"/>
    </location>
</feature>
<dbReference type="CDD" id="cd14654">
    <property type="entry name" value="ZIP_Gal4"/>
    <property type="match status" value="1"/>
</dbReference>
<dbReference type="SUPFAM" id="SSF57701">
    <property type="entry name" value="Zn2/Cys6 DNA-binding domain"/>
    <property type="match status" value="1"/>
</dbReference>
<comment type="subcellular location">
    <subcellularLocation>
        <location evidence="1">Nucleus</location>
    </subcellularLocation>
</comment>
<dbReference type="STRING" id="1071378.G0WCD0"/>
<dbReference type="SMART" id="SM00066">
    <property type="entry name" value="GAL4"/>
    <property type="match status" value="1"/>
</dbReference>
<evidence type="ECO:0000256" key="5">
    <source>
        <dbReference type="ARBA" id="ARBA00023125"/>
    </source>
</evidence>
<dbReference type="InterPro" id="IPR036864">
    <property type="entry name" value="Zn2-C6_fun-type_DNA-bd_sf"/>
</dbReference>
<feature type="region of interest" description="Disordered" evidence="11">
    <location>
        <begin position="939"/>
        <end position="960"/>
    </location>
</feature>
<dbReference type="FunFam" id="4.10.240.10:FF:000009">
    <property type="entry name" value="C6 transcription factor (Gal4)"/>
    <property type="match status" value="1"/>
</dbReference>
<dbReference type="KEGG" id="ndi:NDAI_0F01220"/>
<dbReference type="OMA" id="MWPTLEM"/>
<evidence type="ECO:0000256" key="3">
    <source>
        <dbReference type="ARBA" id="ARBA00022833"/>
    </source>
</evidence>
<dbReference type="GO" id="GO:0000435">
    <property type="term" value="P:positive regulation of transcription from RNA polymerase II promoter by galactose"/>
    <property type="evidence" value="ECO:0007669"/>
    <property type="project" value="TreeGrafter"/>
</dbReference>
<dbReference type="GeneID" id="11499180"/>
<organism evidence="13 14">
    <name type="scientific">Naumovozyma dairenensis (strain ATCC 10597 / BCRC 20456 / CBS 421 / NBRC 0211 / NRRL Y-12639)</name>
    <name type="common">Saccharomyces dairenensis</name>
    <dbReference type="NCBI Taxonomy" id="1071378"/>
    <lineage>
        <taxon>Eukaryota</taxon>
        <taxon>Fungi</taxon>
        <taxon>Dikarya</taxon>
        <taxon>Ascomycota</taxon>
        <taxon>Saccharomycotina</taxon>
        <taxon>Saccharomycetes</taxon>
        <taxon>Saccharomycetales</taxon>
        <taxon>Saccharomycetaceae</taxon>
        <taxon>Naumovozyma</taxon>
    </lineage>
</organism>
<evidence type="ECO:0000256" key="10">
    <source>
        <dbReference type="ARBA" id="ARBA00023277"/>
    </source>
</evidence>
<dbReference type="InterPro" id="IPR007219">
    <property type="entry name" value="XnlR_reg_dom"/>
</dbReference>
<dbReference type="CDD" id="cd12148">
    <property type="entry name" value="fungal_TF_MHR"/>
    <property type="match status" value="1"/>
</dbReference>
<dbReference type="Pfam" id="PF04082">
    <property type="entry name" value="Fungal_trans"/>
    <property type="match status" value="1"/>
</dbReference>
<dbReference type="Proteomes" id="UP000000689">
    <property type="component" value="Chromosome 6"/>
</dbReference>
<evidence type="ECO:0000256" key="9">
    <source>
        <dbReference type="ARBA" id="ARBA00023242"/>
    </source>
</evidence>
<keyword evidence="10" id="KW-0119">Carbohydrate metabolism</keyword>
<dbReference type="HOGENOM" id="CLU_008599_2_0_1"/>
<dbReference type="GO" id="GO:0006351">
    <property type="term" value="P:DNA-templated transcription"/>
    <property type="evidence" value="ECO:0007669"/>
    <property type="project" value="InterPro"/>
</dbReference>
<dbReference type="SMART" id="SM00906">
    <property type="entry name" value="Fungal_trans"/>
    <property type="match status" value="1"/>
</dbReference>
<dbReference type="AlphaFoldDB" id="G0WCD0"/>
<dbReference type="InterPro" id="IPR051127">
    <property type="entry name" value="Fungal_SecMet_Regulators"/>
</dbReference>
<dbReference type="OrthoDB" id="3364175at2759"/>
<keyword evidence="2" id="KW-0479">Metal-binding</keyword>
<dbReference type="Gene3D" id="4.10.240.10">
    <property type="entry name" value="Zn(2)-C6 fungal-type DNA-binding domain"/>
    <property type="match status" value="1"/>
</dbReference>
<reference evidence="13 14" key="1">
    <citation type="journal article" date="2011" name="Proc. Natl. Acad. Sci. U.S.A.">
        <title>Evolutionary erosion of yeast sex chromosomes by mating-type switching accidents.</title>
        <authorList>
            <person name="Gordon J.L."/>
            <person name="Armisen D."/>
            <person name="Proux-Wera E."/>
            <person name="Oheigeartaigh S.S."/>
            <person name="Byrne K.P."/>
            <person name="Wolfe K.H."/>
        </authorList>
    </citation>
    <scope>NUCLEOTIDE SEQUENCE [LARGE SCALE GENOMIC DNA]</scope>
    <source>
        <strain evidence="14">ATCC 10597 / BCRC 20456 / CBS 421 / NBRC 0211 / NRRL Y-12639</strain>
    </source>
</reference>
<name>G0WCD0_NAUDC</name>
<keyword evidence="9" id="KW-0539">Nucleus</keyword>
<dbReference type="PROSITE" id="PS50048">
    <property type="entry name" value="ZN2_CY6_FUNGAL_2"/>
    <property type="match status" value="1"/>
</dbReference>
<protein>
    <recommendedName>
        <fullName evidence="12">Zn(2)-C6 fungal-type domain-containing protein</fullName>
    </recommendedName>
</protein>
<evidence type="ECO:0000256" key="2">
    <source>
        <dbReference type="ARBA" id="ARBA00022723"/>
    </source>
</evidence>
<gene>
    <name evidence="13" type="primary">NDAI0F01220</name>
    <name evidence="13" type="ordered locus">NDAI_0F01220</name>
</gene>
<sequence length="960" mass="107678">MIPSTEKSEQACDICRIKKLKCSREKPKCAKCMKNGWECCYSPKAKRSPLTRAHLTRVEDKLSKLENLFNALFIGKESTPTNTRSMNGYNVDDIDDTEHTDSSEILNSILKLETPAEMRDAIIAISSKMERRNTIDSLTNAANGTTTVPISRHLQTTNGTRPNTLINSSNHISNSKTIILEPIPLNAMPKDGLYGFDWSEPTDNNPTNRTNDINNISNLTTRQKKNIDGMPFLNTNPNNIGFYGNGSAISVLRSVGFNGDHFLSLSSDFSPALVVADPYSLSSRNTTSRFVDSYFTNFHPYCPIIYSDTFLMIYNNQIASDSKEQWQLLFNTVLAIGAWCLEGDSTDIDQFYYNNAKSHLTSQVFESGSISNVIAFHLLSKYIQWREKPNTAFNYHGHSIRLALSLGLHKDLPTAPGNELIKEQRRRIWWVIYTHEFHLSLSYGRPFHILLDWHEIGIELPQNFQDNNMNYNSTTSLGGLQDMTIYSGLIETSKLYQFFARRWLHCIGTDDNDATMARRYLQLCQDIEKYSDSNITTFLKTTVKHESPALTSQISNNITWLPFTKYLFNWEQLALIIYILRNLFLKVSHNGTIPIDGAPDEHIEQCSVLLDETAQRAIMSVTNFINNYTLTPLSSWYSLFFIFNAALVPITNLITNSSPSIKEKKLQKCLDQLKDVLNVLNILKTCKIPNCNKYIQVVEQICNSYTPIISSRSQVLSNETREGSPRNTFADTLVAVNDKGTANHISNKTDTPATMASNGPSPRPLKSSTSLTDLMNILSSRGPPIPVAPPNLTTNITNVTIPSNIVGRPMQSNLMTTANIPNFISRSPSPGPPQFNIPYQSPPNSIHISNQPNSIPLTPSVVYNAPITQLQTNLPFPTTVTSNNSNMNQDLTKVPFHGWNDQTAYNAFGMTSGMFNTTTMDDVYNYLFDNDDISQDVTASTNVSKSNNNTPNSNNGSDRL</sequence>
<evidence type="ECO:0000256" key="6">
    <source>
        <dbReference type="ARBA" id="ARBA00023144"/>
    </source>
</evidence>
<dbReference type="GO" id="GO:0000978">
    <property type="term" value="F:RNA polymerase II cis-regulatory region sequence-specific DNA binding"/>
    <property type="evidence" value="ECO:0007669"/>
    <property type="project" value="EnsemblFungi"/>
</dbReference>
<dbReference type="eggNOG" id="ENOG502QSMN">
    <property type="taxonomic scope" value="Eukaryota"/>
</dbReference>
<dbReference type="InterPro" id="IPR001138">
    <property type="entry name" value="Zn2Cys6_DnaBD"/>
</dbReference>
<dbReference type="GO" id="GO:0001228">
    <property type="term" value="F:DNA-binding transcription activator activity, RNA polymerase II-specific"/>
    <property type="evidence" value="ECO:0007669"/>
    <property type="project" value="EnsemblFungi"/>
</dbReference>
<evidence type="ECO:0000256" key="7">
    <source>
        <dbReference type="ARBA" id="ARBA00023159"/>
    </source>
</evidence>
<keyword evidence="5" id="KW-0238">DNA-binding</keyword>
<keyword evidence="4" id="KW-0805">Transcription regulation</keyword>